<keyword evidence="3" id="KW-1185">Reference proteome</keyword>
<gene>
    <name evidence="2" type="ORF">CYMTET_36712</name>
</gene>
<organism evidence="2 3">
    <name type="scientific">Cymbomonas tetramitiformis</name>
    <dbReference type="NCBI Taxonomy" id="36881"/>
    <lineage>
        <taxon>Eukaryota</taxon>
        <taxon>Viridiplantae</taxon>
        <taxon>Chlorophyta</taxon>
        <taxon>Pyramimonadophyceae</taxon>
        <taxon>Pyramimonadales</taxon>
        <taxon>Pyramimonadaceae</taxon>
        <taxon>Cymbomonas</taxon>
    </lineage>
</organism>
<dbReference type="PANTHER" id="PTHR11319">
    <property type="entry name" value="G PROTEIN-COUPLED RECEPTOR-RELATED"/>
    <property type="match status" value="1"/>
</dbReference>
<evidence type="ECO:0008006" key="4">
    <source>
        <dbReference type="Google" id="ProtNLM"/>
    </source>
</evidence>
<protein>
    <recommendedName>
        <fullName evidence="4">Right handed beta helix domain-containing protein</fullName>
    </recommendedName>
</protein>
<keyword evidence="1" id="KW-0732">Signal</keyword>
<reference evidence="2 3" key="1">
    <citation type="journal article" date="2015" name="Genome Biol. Evol.">
        <title>Comparative Genomics of a Bacterivorous Green Alga Reveals Evolutionary Causalities and Consequences of Phago-Mixotrophic Mode of Nutrition.</title>
        <authorList>
            <person name="Burns J.A."/>
            <person name="Paasch A."/>
            <person name="Narechania A."/>
            <person name="Kim E."/>
        </authorList>
    </citation>
    <scope>NUCLEOTIDE SEQUENCE [LARGE SCALE GENOMIC DNA]</scope>
    <source>
        <strain evidence="2 3">PLY_AMNH</strain>
    </source>
</reference>
<dbReference type="Proteomes" id="UP001190700">
    <property type="component" value="Unassembled WGS sequence"/>
</dbReference>
<evidence type="ECO:0000256" key="1">
    <source>
        <dbReference type="SAM" id="SignalP"/>
    </source>
</evidence>
<sequence length="976" mass="104465">MSKEALASAVFLFLNPVWLMLVSPGSTAAIESSEPISFEVGTESTCDDLQIYSDTKGHYDDWSDTSDFNCHAYLEEEWCDAGAADGYGRGWKVSYGTFEDWARLEGDPRCTSTVNYASPADYCCGCGGGCTTSLFCDPQVHIEADISIRIGNNDESLIWSLSEWNASSETYVPLVEGGNYTVKANEMEAHETVSMCLVKRAVFGLQISGSISATSHVSVWHNETCAIVFEATTNDTFIVFSPEANNTCVKYSVPAIMSDLNESSCKTTIVAENNYYAGQQLRSLMHNESVDTICLNTSALVSQSLPVLKRSLFLEGHCGGEGFEQYMDQVKESLDAQIDLCYIDAAGHSQLFKLEGQAELWNLTIRSLILKNAYDFVVSVAVDRLYMDSVVMSNVYTNTFESIGPISLTKGAKADIRRVVFQRNYIRGSTSGGITAYESELNMSDSVFLANSGRLLIGGTGSTLKMGNCAFVDNHREDNAPLIQSGVDINIISCLFLNNSHGSGGPIIRSTQSYPSLDIILSHSVFKDTIAEMGAIVNLEDASEGTRVLFEHCHVSSISASVHGGVLYSPKSNSTVEIRDSVLRANSAGTGNAGCLFIEGGILLVSNSTFSHNSASVDGGVLYMGSIGQVELSDSQFDANRATGGTGGLMSSSGMIQLTLQHSVVRGHSADDGGAFYAYTIGSHDQALVSRYIFIDSIFEKNQAYGNGGMMAGKAVAVQVFNCYLVANKCKQGGALYISVSGSLEMIDSQLHNNSAINGGAVASDWADIGVSNVTATLNRASRAGGTFYIGSHSSIRLADTVVANSYAVNGGVFSMVDSNASVTHSFLYDNEASDAAGVLYADKSTVLVSNCTFQNSHAMHYSGGLLNALESQVEFQHVALVHSGSALFGGHIHLQKSELSVHDIQMEDGLAMYEGGCISAVEGSSVHLHNAYLWNCSTTNGRGGGLYLLVSMLQRAIQSCAALIVGQPWPYLAPD</sequence>
<feature type="chain" id="PRO_5042264902" description="Right handed beta helix domain-containing protein" evidence="1">
    <location>
        <begin position="29"/>
        <end position="976"/>
    </location>
</feature>
<comment type="caution">
    <text evidence="2">The sequence shown here is derived from an EMBL/GenBank/DDBJ whole genome shotgun (WGS) entry which is preliminary data.</text>
</comment>
<evidence type="ECO:0000313" key="2">
    <source>
        <dbReference type="EMBL" id="KAK3254050.1"/>
    </source>
</evidence>
<dbReference type="SUPFAM" id="SSF51126">
    <property type="entry name" value="Pectin lyase-like"/>
    <property type="match status" value="3"/>
</dbReference>
<accession>A0AAE0F7S5</accession>
<dbReference type="EMBL" id="LGRX02024230">
    <property type="protein sequence ID" value="KAK3254050.1"/>
    <property type="molecule type" value="Genomic_DNA"/>
</dbReference>
<feature type="signal peptide" evidence="1">
    <location>
        <begin position="1"/>
        <end position="28"/>
    </location>
</feature>
<dbReference type="PANTHER" id="PTHR11319:SF35">
    <property type="entry name" value="OUTER MEMBRANE PROTEIN PMPC-RELATED"/>
    <property type="match status" value="1"/>
</dbReference>
<evidence type="ECO:0000313" key="3">
    <source>
        <dbReference type="Proteomes" id="UP001190700"/>
    </source>
</evidence>
<dbReference type="InterPro" id="IPR011050">
    <property type="entry name" value="Pectin_lyase_fold/virulence"/>
</dbReference>
<dbReference type="AlphaFoldDB" id="A0AAE0F7S5"/>
<name>A0AAE0F7S5_9CHLO</name>
<proteinExistence type="predicted"/>